<sequence length="38" mass="4387">MKRLGHSDDKVTGNVYRHLTEEIQIEATQKLDELMSSL</sequence>
<accession>A0ACC7VM78</accession>
<comment type="caution">
    <text evidence="1">The sequence shown here is derived from an EMBL/GenBank/DDBJ whole genome shotgun (WGS) entry which is preliminary data.</text>
</comment>
<proteinExistence type="predicted"/>
<evidence type="ECO:0000313" key="2">
    <source>
        <dbReference type="Proteomes" id="UP000466692"/>
    </source>
</evidence>
<dbReference type="EMBL" id="WMEU01000009">
    <property type="protein sequence ID" value="MYL55456.1"/>
    <property type="molecule type" value="Genomic_DNA"/>
</dbReference>
<reference evidence="1" key="1">
    <citation type="submission" date="2019-11" db="EMBL/GenBank/DDBJ databases">
        <title>Genome sequences of 17 halophilic strains isolated from different environments.</title>
        <authorList>
            <person name="Furrow R.E."/>
        </authorList>
    </citation>
    <scope>NUCLEOTIDE SEQUENCE</scope>
    <source>
        <strain evidence="1">22510_22_Filter</strain>
    </source>
</reference>
<gene>
    <name evidence="1" type="ORF">GLW08_19275</name>
</gene>
<organism evidence="1 2">
    <name type="scientific">Pontibacillus yanchengensis</name>
    <dbReference type="NCBI Taxonomy" id="462910"/>
    <lineage>
        <taxon>Bacteria</taxon>
        <taxon>Bacillati</taxon>
        <taxon>Bacillota</taxon>
        <taxon>Bacilli</taxon>
        <taxon>Bacillales</taxon>
        <taxon>Bacillaceae</taxon>
        <taxon>Pontibacillus</taxon>
    </lineage>
</organism>
<evidence type="ECO:0000313" key="1">
    <source>
        <dbReference type="EMBL" id="MYL55456.1"/>
    </source>
</evidence>
<dbReference type="Proteomes" id="UP000466692">
    <property type="component" value="Unassembled WGS sequence"/>
</dbReference>
<keyword evidence="2" id="KW-1185">Reference proteome</keyword>
<protein>
    <submittedName>
        <fullName evidence="1">Integrase</fullName>
    </submittedName>
</protein>
<name>A0ACC7VM78_9BACI</name>